<feature type="compositionally biased region" description="Low complexity" evidence="4">
    <location>
        <begin position="193"/>
        <end position="207"/>
    </location>
</feature>
<evidence type="ECO:0000313" key="9">
    <source>
        <dbReference type="Proteomes" id="UP000281406"/>
    </source>
</evidence>
<dbReference type="InterPro" id="IPR035967">
    <property type="entry name" value="SWAP/Surp_sf"/>
</dbReference>
<dbReference type="InterPro" id="IPR035979">
    <property type="entry name" value="RBD_domain_sf"/>
</dbReference>
<feature type="compositionally biased region" description="Basic and acidic residues" evidence="4">
    <location>
        <begin position="408"/>
        <end position="417"/>
    </location>
</feature>
<feature type="domain" description="SURP motif" evidence="6">
    <location>
        <begin position="632"/>
        <end position="675"/>
    </location>
</feature>
<feature type="region of interest" description="Disordered" evidence="4">
    <location>
        <begin position="920"/>
        <end position="1035"/>
    </location>
</feature>
<feature type="region of interest" description="Disordered" evidence="4">
    <location>
        <begin position="296"/>
        <end position="321"/>
    </location>
</feature>
<dbReference type="Pfam" id="PF07078">
    <property type="entry name" value="FYTT"/>
    <property type="match status" value="1"/>
</dbReference>
<dbReference type="InterPro" id="IPR013170">
    <property type="entry name" value="mRNA_splic_Cwf21_dom"/>
</dbReference>
<dbReference type="InterPro" id="IPR000061">
    <property type="entry name" value="Surp"/>
</dbReference>
<keyword evidence="1 2" id="KW-0694">RNA-binding</keyword>
<dbReference type="SMART" id="SM01115">
    <property type="entry name" value="cwf21"/>
    <property type="match status" value="1"/>
</dbReference>
<dbReference type="GO" id="GO:0003723">
    <property type="term" value="F:RNA binding"/>
    <property type="evidence" value="ECO:0007669"/>
    <property type="project" value="UniProtKB-UniRule"/>
</dbReference>
<dbReference type="PROSITE" id="PS51391">
    <property type="entry name" value="CID"/>
    <property type="match status" value="1"/>
</dbReference>
<name>A0A3N0Y3A0_ANAGA</name>
<dbReference type="PANTHER" id="PTHR23140">
    <property type="entry name" value="RNA PROCESSING PROTEIN LD23810P"/>
    <property type="match status" value="1"/>
</dbReference>
<feature type="domain" description="RRM" evidence="5">
    <location>
        <begin position="478"/>
        <end position="559"/>
    </location>
</feature>
<dbReference type="SMART" id="SM00648">
    <property type="entry name" value="SWAP"/>
    <property type="match status" value="1"/>
</dbReference>
<dbReference type="Gene3D" id="1.10.10.790">
    <property type="entry name" value="Surp module"/>
    <property type="match status" value="1"/>
</dbReference>
<feature type="compositionally biased region" description="Polar residues" evidence="4">
    <location>
        <begin position="7"/>
        <end position="19"/>
    </location>
</feature>
<dbReference type="AlphaFoldDB" id="A0A3N0Y3A0"/>
<feature type="compositionally biased region" description="Low complexity" evidence="4">
    <location>
        <begin position="69"/>
        <end position="85"/>
    </location>
</feature>
<dbReference type="InterPro" id="IPR000504">
    <property type="entry name" value="RRM_dom"/>
</dbReference>
<feature type="compositionally biased region" description="Basic and acidic residues" evidence="4">
    <location>
        <begin position="309"/>
        <end position="318"/>
    </location>
</feature>
<proteinExistence type="predicted"/>
<keyword evidence="3" id="KW-0175">Coiled coil</keyword>
<feature type="compositionally biased region" description="Basic and acidic residues" evidence="4">
    <location>
        <begin position="974"/>
        <end position="989"/>
    </location>
</feature>
<evidence type="ECO:0000256" key="4">
    <source>
        <dbReference type="SAM" id="MobiDB-lite"/>
    </source>
</evidence>
<dbReference type="InterPro" id="IPR006569">
    <property type="entry name" value="CID_dom"/>
</dbReference>
<dbReference type="PROSITE" id="PS50128">
    <property type="entry name" value="SURP"/>
    <property type="match status" value="1"/>
</dbReference>
<evidence type="ECO:0000256" key="2">
    <source>
        <dbReference type="PROSITE-ProRule" id="PRU00176"/>
    </source>
</evidence>
<dbReference type="Proteomes" id="UP000281406">
    <property type="component" value="Unassembled WGS sequence"/>
</dbReference>
<feature type="compositionally biased region" description="Basic and acidic residues" evidence="4">
    <location>
        <begin position="1079"/>
        <end position="1141"/>
    </location>
</feature>
<dbReference type="PROSITE" id="PS50102">
    <property type="entry name" value="RRM"/>
    <property type="match status" value="1"/>
</dbReference>
<dbReference type="Pfam" id="PF01805">
    <property type="entry name" value="Surp"/>
    <property type="match status" value="1"/>
</dbReference>
<dbReference type="Pfam" id="PF04818">
    <property type="entry name" value="CID"/>
    <property type="match status" value="1"/>
</dbReference>
<dbReference type="GO" id="GO:0005634">
    <property type="term" value="C:nucleus"/>
    <property type="evidence" value="ECO:0007669"/>
    <property type="project" value="TreeGrafter"/>
</dbReference>
<keyword evidence="9" id="KW-1185">Reference proteome</keyword>
<dbReference type="CDD" id="cd12223">
    <property type="entry name" value="RRM_SR140"/>
    <property type="match status" value="1"/>
</dbReference>
<feature type="compositionally biased region" description="Low complexity" evidence="4">
    <location>
        <begin position="109"/>
        <end position="126"/>
    </location>
</feature>
<dbReference type="CDD" id="cd21370">
    <property type="entry name" value="cwf21_SR140"/>
    <property type="match status" value="1"/>
</dbReference>
<comment type="caution">
    <text evidence="8">The sequence shown here is derived from an EMBL/GenBank/DDBJ whole genome shotgun (WGS) entry which is preliminary data.</text>
</comment>
<evidence type="ECO:0000256" key="1">
    <source>
        <dbReference type="ARBA" id="ARBA00022884"/>
    </source>
</evidence>
<sequence>MGENEVQMENTEQMQESHASSSDKIDLSLDDIIKLNRKEQKANRATNRAKSKRAANRNNVLKKLNQVPQQQRGLGRGAQQYQGKLRGLRRQRGSGRGMVPRGGSLNRAAATTGGQFDQTTFTSRGTFRGRGRGRGRGGGLSRGAMSSRGQRGGRPFVLDRGFSATNMAEKLQKYQKIRRTTPNQARRGGTVLRGRSSRGASTSSPKGIPLQFNYKATTNQTAVSLNDRFTDLRFRGRGRGRGGGRGRGAVGAGGRGGGRGNAFGGGRGRGRGNIIVAGRGRGRGNIIGAGRGRGNIVGGGRGRGRGRGGRVDMADKKGKSVGVKRTLTKKEQEEMKKKEEEKAAEVFEEFLASFDTNDKSGVKTFVRGGIVNATKEEEAAEVKKSKLYRPASKFNSPPQNASPVQPSEVKKAAVKKKTEEKKKSNLELFKEELKQIQEEREERYKRKKGDSGGVYPDVDLPLTRRSIFDDDPAVPNTTNLYIGCINPKMTEEMLCKEFGKYGPLASVKIMWPRTDEERTRVTNRGFVAFMTRKDAERALAALDGKTVMGFEMKLGWGKAVRIPPQPLYTPIGVLKTTAPPPPSGLPFNAQPRDRFRNDFTKPRSRSQEDFYKTLSEAVVTVVIPPERNLLGLIHRMIEFVVREGPMFEAIIMSREKNNPDFRFLFDNKSQEHVYYRWKLYSILQGENPNKWRTSPFRMFRGGSLWKPPLLNPYLHGDEEIEEISYPSQEEEPKKGHLKAEHRERLEALLRGLTPRRDEIGDAMLFCLERAEAAEEVVSCITESLSIAHTPLQKKIARLYLISDILYNSCAKVANASYYRKFFETKLPQIFGDISEAYRNIQARLQAEQFKQRIMGCFRAWEDWAVYPDSFLIQLQNIFLGLIKPGEEVIDKAEPESPDLDGAPLDGIPLDRVEIDGTPLDDLDGSPMTWDPSSIDGVPVDDIDGVPLGNSIDDIDGVPFDEGSDKTLPTVALSKWEKVEDSESSAKNDSDTEMNSSALKENNGDSDISSDEADSPSRYEGAEFKSSLKNFELSESKRTRLRELEVKVMNFQDELESGKRQRKSSMTLQQQVQHYRNRLLQKEFDKDDQEKKDKYSQKQKDRSKKDERRDKGEDRSKTRDKEKSRKSEDRERSRGRSRDKDERRESIYPLIYPFSLPFMKNKISITTEVKTLSITITTAQILEVFVPITTSLAQKDQEEQTLNSDLLNPVTSAVIS</sequence>
<dbReference type="SMART" id="SM00360">
    <property type="entry name" value="RRM"/>
    <property type="match status" value="1"/>
</dbReference>
<dbReference type="InterPro" id="IPR051485">
    <property type="entry name" value="SR-CTD_assoc_factor"/>
</dbReference>
<feature type="coiled-coil region" evidence="3">
    <location>
        <begin position="419"/>
        <end position="446"/>
    </location>
</feature>
<dbReference type="Pfam" id="PF08312">
    <property type="entry name" value="cwf21"/>
    <property type="match status" value="1"/>
</dbReference>
<dbReference type="Gene3D" id="3.30.70.330">
    <property type="match status" value="1"/>
</dbReference>
<dbReference type="InterPro" id="IPR008942">
    <property type="entry name" value="ENTH_VHS"/>
</dbReference>
<dbReference type="Gene3D" id="1.25.40.90">
    <property type="match status" value="1"/>
</dbReference>
<dbReference type="SUPFAM" id="SSF109905">
    <property type="entry name" value="Surp module (SWAP domain)"/>
    <property type="match status" value="1"/>
</dbReference>
<dbReference type="InterPro" id="IPR012677">
    <property type="entry name" value="Nucleotide-bd_a/b_plait_sf"/>
</dbReference>
<protein>
    <submittedName>
        <fullName evidence="8">U2 snRNP-associated SURP motif-containing protein</fullName>
    </submittedName>
</protein>
<dbReference type="InterPro" id="IPR035009">
    <property type="entry name" value="SR140_RRM"/>
</dbReference>
<feature type="region of interest" description="Disordered" evidence="4">
    <location>
        <begin position="389"/>
        <end position="417"/>
    </location>
</feature>
<feature type="compositionally biased region" description="Basic and acidic residues" evidence="4">
    <location>
        <begin position="21"/>
        <end position="42"/>
    </location>
</feature>
<feature type="region of interest" description="Disordered" evidence="4">
    <location>
        <begin position="1050"/>
        <end position="1141"/>
    </location>
</feature>
<dbReference type="EMBL" id="RJVU01053127">
    <property type="protein sequence ID" value="ROL40665.1"/>
    <property type="molecule type" value="Genomic_DNA"/>
</dbReference>
<dbReference type="Gene3D" id="6.10.140.420">
    <property type="match status" value="1"/>
</dbReference>
<feature type="region of interest" description="Disordered" evidence="4">
    <location>
        <begin position="234"/>
        <end position="265"/>
    </location>
</feature>
<reference evidence="8 9" key="1">
    <citation type="submission" date="2018-10" db="EMBL/GenBank/DDBJ databases">
        <title>Genome assembly for a Yunnan-Guizhou Plateau 3E fish, Anabarilius grahami (Regan), and its evolutionary and genetic applications.</title>
        <authorList>
            <person name="Jiang W."/>
        </authorList>
    </citation>
    <scope>NUCLEOTIDE SEQUENCE [LARGE SCALE GENOMIC DNA]</scope>
    <source>
        <strain evidence="8">AG-KIZ</strain>
        <tissue evidence="8">Muscle</tissue>
    </source>
</reference>
<dbReference type="Pfam" id="PF00076">
    <property type="entry name" value="RRM_1"/>
    <property type="match status" value="1"/>
</dbReference>
<evidence type="ECO:0000259" key="7">
    <source>
        <dbReference type="PROSITE" id="PS51391"/>
    </source>
</evidence>
<feature type="compositionally biased region" description="Polar residues" evidence="4">
    <location>
        <begin position="393"/>
        <end position="405"/>
    </location>
</feature>
<evidence type="ECO:0000313" key="8">
    <source>
        <dbReference type="EMBL" id="ROL40665.1"/>
    </source>
</evidence>
<feature type="compositionally biased region" description="Polar residues" evidence="4">
    <location>
        <begin position="1063"/>
        <end position="1073"/>
    </location>
</feature>
<dbReference type="SUPFAM" id="SSF54928">
    <property type="entry name" value="RNA-binding domain, RBD"/>
    <property type="match status" value="1"/>
</dbReference>
<accession>A0A3N0Y3A0</accession>
<evidence type="ECO:0000259" key="5">
    <source>
        <dbReference type="PROSITE" id="PS50102"/>
    </source>
</evidence>
<dbReference type="PANTHER" id="PTHR23140:SF5">
    <property type="entry name" value="U2-ASSOCIATED SR140 PROTEIN-LIKE"/>
    <property type="match status" value="1"/>
</dbReference>
<gene>
    <name evidence="8" type="ORF">DPX16_9659</name>
</gene>
<feature type="region of interest" description="Disordered" evidence="4">
    <location>
        <begin position="1"/>
        <end position="155"/>
    </location>
</feature>
<feature type="compositionally biased region" description="Basic residues" evidence="4">
    <location>
        <begin position="235"/>
        <end position="244"/>
    </location>
</feature>
<feature type="region of interest" description="Disordered" evidence="4">
    <location>
        <begin position="182"/>
        <end position="210"/>
    </location>
</feature>
<feature type="domain" description="CID" evidence="7">
    <location>
        <begin position="737"/>
        <end position="882"/>
    </location>
</feature>
<organism evidence="8 9">
    <name type="scientific">Anabarilius grahami</name>
    <name type="common">Kanglang fish</name>
    <name type="synonym">Barilius grahami</name>
    <dbReference type="NCBI Taxonomy" id="495550"/>
    <lineage>
        <taxon>Eukaryota</taxon>
        <taxon>Metazoa</taxon>
        <taxon>Chordata</taxon>
        <taxon>Craniata</taxon>
        <taxon>Vertebrata</taxon>
        <taxon>Euteleostomi</taxon>
        <taxon>Actinopterygii</taxon>
        <taxon>Neopterygii</taxon>
        <taxon>Teleostei</taxon>
        <taxon>Ostariophysi</taxon>
        <taxon>Cypriniformes</taxon>
        <taxon>Xenocyprididae</taxon>
        <taxon>Xenocypridinae</taxon>
        <taxon>Xenocypridinae incertae sedis</taxon>
        <taxon>Anabarilius</taxon>
    </lineage>
</organism>
<evidence type="ECO:0000256" key="3">
    <source>
        <dbReference type="SAM" id="Coils"/>
    </source>
</evidence>
<dbReference type="InterPro" id="IPR047488">
    <property type="entry name" value="SR140_cwf21"/>
</dbReference>
<dbReference type="SUPFAM" id="SSF48464">
    <property type="entry name" value="ENTH/VHS domain"/>
    <property type="match status" value="1"/>
</dbReference>
<dbReference type="GO" id="GO:0006396">
    <property type="term" value="P:RNA processing"/>
    <property type="evidence" value="ECO:0007669"/>
    <property type="project" value="InterPro"/>
</dbReference>
<feature type="compositionally biased region" description="Gly residues" evidence="4">
    <location>
        <begin position="245"/>
        <end position="265"/>
    </location>
</feature>
<evidence type="ECO:0000259" key="6">
    <source>
        <dbReference type="PROSITE" id="PS50128"/>
    </source>
</evidence>
<dbReference type="SMART" id="SM00582">
    <property type="entry name" value="RPR"/>
    <property type="match status" value="1"/>
</dbReference>
<dbReference type="OrthoDB" id="377209at2759"/>